<dbReference type="GO" id="GO:0016020">
    <property type="term" value="C:membrane"/>
    <property type="evidence" value="ECO:0007669"/>
    <property type="project" value="GOC"/>
</dbReference>
<evidence type="ECO:0000313" key="3">
    <source>
        <dbReference type="Proteomes" id="UP001217417"/>
    </source>
</evidence>
<sequence length="197" mass="21607">MGILDLEDQLCFYMAYHNQQVNVWIHTVCVPIILVTSFAMATNSGPLFSVFGSNLDSYLNVGVLAALGYAGFYILLDPIVGGIVSPLVVGSSIIGTDLISAYGAAGNYVAGGLWVISWILQFVGHAVYEKRAPALLDNLLQALVLAPFFVIFEFVFRFGFRRALQQRLEVRVDKELQKLRAERTAKMGTKGAKAIKD</sequence>
<keyword evidence="1" id="KW-1133">Transmembrane helix</keyword>
<keyword evidence="1" id="KW-0472">Membrane</keyword>
<feature type="transmembrane region" description="Helical" evidence="1">
    <location>
        <begin position="101"/>
        <end position="120"/>
    </location>
</feature>
<protein>
    <recommendedName>
        <fullName evidence="4">DUF962-domain-containing protein</fullName>
    </recommendedName>
</protein>
<dbReference type="GO" id="GO:0046521">
    <property type="term" value="P:sphingoid catabolic process"/>
    <property type="evidence" value="ECO:0007669"/>
    <property type="project" value="TreeGrafter"/>
</dbReference>
<keyword evidence="1" id="KW-0812">Transmembrane</keyword>
<dbReference type="RefSeq" id="XP_056044750.1">
    <property type="nucleotide sequence ID" value="XM_056187354.1"/>
</dbReference>
<dbReference type="PANTHER" id="PTHR28026:SF9">
    <property type="entry name" value="2-HYDROXY-PALMITIC ACID DIOXYGENASE MPO1"/>
    <property type="match status" value="1"/>
</dbReference>
<organism evidence="2 3">
    <name type="scientific">Lipomyces tetrasporus</name>
    <dbReference type="NCBI Taxonomy" id="54092"/>
    <lineage>
        <taxon>Eukaryota</taxon>
        <taxon>Fungi</taxon>
        <taxon>Dikarya</taxon>
        <taxon>Ascomycota</taxon>
        <taxon>Saccharomycotina</taxon>
        <taxon>Lipomycetes</taxon>
        <taxon>Lipomycetales</taxon>
        <taxon>Lipomycetaceae</taxon>
        <taxon>Lipomyces</taxon>
    </lineage>
</organism>
<keyword evidence="3" id="KW-1185">Reference proteome</keyword>
<name>A0AAD7QTR9_9ASCO</name>
<dbReference type="InterPro" id="IPR009305">
    <property type="entry name" value="Mpo1-like"/>
</dbReference>
<gene>
    <name evidence="2" type="ORF">POJ06DRAFT_251111</name>
</gene>
<feature type="transmembrane region" description="Helical" evidence="1">
    <location>
        <begin position="21"/>
        <end position="41"/>
    </location>
</feature>
<dbReference type="Proteomes" id="UP001217417">
    <property type="component" value="Unassembled WGS sequence"/>
</dbReference>
<proteinExistence type="predicted"/>
<dbReference type="AlphaFoldDB" id="A0AAD7QTR9"/>
<dbReference type="PANTHER" id="PTHR28026">
    <property type="entry name" value="DUF962 DOMAIN PROTEIN (AFU_ORTHOLOGUE AFUA_8G05310)"/>
    <property type="match status" value="1"/>
</dbReference>
<accession>A0AAD7QTR9</accession>
<dbReference type="Pfam" id="PF06127">
    <property type="entry name" value="Mpo1-like"/>
    <property type="match status" value="1"/>
</dbReference>
<evidence type="ECO:0000256" key="1">
    <source>
        <dbReference type="SAM" id="Phobius"/>
    </source>
</evidence>
<reference evidence="2" key="1">
    <citation type="submission" date="2023-03" db="EMBL/GenBank/DDBJ databases">
        <title>Near-Complete genome sequence of Lipomyces tetrasporous NRRL Y-64009, an oleaginous yeast capable of growing on lignocellulosic hydrolysates.</title>
        <authorList>
            <consortium name="Lawrence Berkeley National Laboratory"/>
            <person name="Jagtap S.S."/>
            <person name="Liu J.-J."/>
            <person name="Walukiewicz H.E."/>
            <person name="Pangilinan J."/>
            <person name="Lipzen A."/>
            <person name="Ahrendt S."/>
            <person name="Koriabine M."/>
            <person name="Cobaugh K."/>
            <person name="Salamov A."/>
            <person name="Yoshinaga Y."/>
            <person name="Ng V."/>
            <person name="Daum C."/>
            <person name="Grigoriev I.V."/>
            <person name="Slininger P.J."/>
            <person name="Dien B.S."/>
            <person name="Jin Y.-S."/>
            <person name="Rao C.V."/>
        </authorList>
    </citation>
    <scope>NUCLEOTIDE SEQUENCE</scope>
    <source>
        <strain evidence="2">NRRL Y-64009</strain>
    </source>
</reference>
<dbReference type="GeneID" id="80882520"/>
<dbReference type="EMBL" id="JARPMG010000004">
    <property type="protein sequence ID" value="KAJ8101300.1"/>
    <property type="molecule type" value="Genomic_DNA"/>
</dbReference>
<dbReference type="GO" id="GO:0005783">
    <property type="term" value="C:endoplasmic reticulum"/>
    <property type="evidence" value="ECO:0007669"/>
    <property type="project" value="TreeGrafter"/>
</dbReference>
<evidence type="ECO:0000313" key="2">
    <source>
        <dbReference type="EMBL" id="KAJ8101300.1"/>
    </source>
</evidence>
<comment type="caution">
    <text evidence="2">The sequence shown here is derived from an EMBL/GenBank/DDBJ whole genome shotgun (WGS) entry which is preliminary data.</text>
</comment>
<feature type="transmembrane region" description="Helical" evidence="1">
    <location>
        <begin position="140"/>
        <end position="160"/>
    </location>
</feature>
<feature type="transmembrane region" description="Helical" evidence="1">
    <location>
        <begin position="61"/>
        <end position="89"/>
    </location>
</feature>
<evidence type="ECO:0008006" key="4">
    <source>
        <dbReference type="Google" id="ProtNLM"/>
    </source>
</evidence>